<reference evidence="2" key="2">
    <citation type="submission" date="2020-09" db="EMBL/GenBank/DDBJ databases">
        <authorList>
            <person name="Sun Q."/>
            <person name="Ohkuma M."/>
        </authorList>
    </citation>
    <scope>NUCLEOTIDE SEQUENCE</scope>
    <source>
        <strain evidence="2">JCM 4122</strain>
    </source>
</reference>
<organism evidence="2 3">
    <name type="scientific">Streptomyces filamentosus</name>
    <name type="common">Streptomyces roseosporus</name>
    <dbReference type="NCBI Taxonomy" id="67294"/>
    <lineage>
        <taxon>Bacteria</taxon>
        <taxon>Bacillati</taxon>
        <taxon>Actinomycetota</taxon>
        <taxon>Actinomycetes</taxon>
        <taxon>Kitasatosporales</taxon>
        <taxon>Streptomycetaceae</taxon>
        <taxon>Streptomyces</taxon>
    </lineage>
</organism>
<dbReference type="AlphaFoldDB" id="A0A919BY34"/>
<protein>
    <submittedName>
        <fullName evidence="2">Uncharacterized protein</fullName>
    </submittedName>
</protein>
<dbReference type="EMBL" id="BNBE01000004">
    <property type="protein sequence ID" value="GHG24422.1"/>
    <property type="molecule type" value="Genomic_DNA"/>
</dbReference>
<evidence type="ECO:0000256" key="1">
    <source>
        <dbReference type="SAM" id="MobiDB-lite"/>
    </source>
</evidence>
<sequence length="118" mass="11931">MEALEAEADGTAVGGGPAGAQGRRLGAVDPHGAGVGAFDGADQMQRGGRAPPRTAGEGDDMPGGDREADAVGRRDDCRALAEGPGESGDLDGGARRSRRPVRSGERRDFLSGSAEVRC</sequence>
<name>A0A919BY34_STRFL</name>
<feature type="compositionally biased region" description="Basic and acidic residues" evidence="1">
    <location>
        <begin position="63"/>
        <end position="79"/>
    </location>
</feature>
<evidence type="ECO:0000313" key="2">
    <source>
        <dbReference type="EMBL" id="GHG24422.1"/>
    </source>
</evidence>
<dbReference type="Proteomes" id="UP000632849">
    <property type="component" value="Unassembled WGS sequence"/>
</dbReference>
<proteinExistence type="predicted"/>
<evidence type="ECO:0000313" key="3">
    <source>
        <dbReference type="Proteomes" id="UP000632849"/>
    </source>
</evidence>
<feature type="region of interest" description="Disordered" evidence="1">
    <location>
        <begin position="1"/>
        <end position="118"/>
    </location>
</feature>
<reference evidence="2" key="1">
    <citation type="journal article" date="2014" name="Int. J. Syst. Evol. Microbiol.">
        <title>Complete genome sequence of Corynebacterium casei LMG S-19264T (=DSM 44701T), isolated from a smear-ripened cheese.</title>
        <authorList>
            <consortium name="US DOE Joint Genome Institute (JGI-PGF)"/>
            <person name="Walter F."/>
            <person name="Albersmeier A."/>
            <person name="Kalinowski J."/>
            <person name="Ruckert C."/>
        </authorList>
    </citation>
    <scope>NUCLEOTIDE SEQUENCE</scope>
    <source>
        <strain evidence="2">JCM 4122</strain>
    </source>
</reference>
<comment type="caution">
    <text evidence="2">The sequence shown here is derived from an EMBL/GenBank/DDBJ whole genome shotgun (WGS) entry which is preliminary data.</text>
</comment>
<gene>
    <name evidence="2" type="ORF">GCM10017667_70150</name>
</gene>
<accession>A0A919BY34</accession>
<keyword evidence="3" id="KW-1185">Reference proteome</keyword>